<reference evidence="2" key="1">
    <citation type="submission" date="2021-06" db="EMBL/GenBank/DDBJ databases">
        <authorList>
            <person name="Kallberg Y."/>
            <person name="Tangrot J."/>
            <person name="Rosling A."/>
        </authorList>
    </citation>
    <scope>NUCLEOTIDE SEQUENCE</scope>
    <source>
        <strain evidence="2">FL130A</strain>
    </source>
</reference>
<evidence type="ECO:0000256" key="1">
    <source>
        <dbReference type="SAM" id="MobiDB-lite"/>
    </source>
</evidence>
<keyword evidence="3" id="KW-1185">Reference proteome</keyword>
<feature type="compositionally biased region" description="Basic and acidic residues" evidence="1">
    <location>
        <begin position="74"/>
        <end position="84"/>
    </location>
</feature>
<protein>
    <submittedName>
        <fullName evidence="2">7734_t:CDS:1</fullName>
    </submittedName>
</protein>
<feature type="region of interest" description="Disordered" evidence="1">
    <location>
        <begin position="74"/>
        <end position="99"/>
    </location>
</feature>
<evidence type="ECO:0000313" key="2">
    <source>
        <dbReference type="EMBL" id="CAG8501841.1"/>
    </source>
</evidence>
<name>A0A9N8ZNU5_9GLOM</name>
<evidence type="ECO:0000313" key="3">
    <source>
        <dbReference type="Proteomes" id="UP000789508"/>
    </source>
</evidence>
<dbReference type="Proteomes" id="UP000789508">
    <property type="component" value="Unassembled WGS sequence"/>
</dbReference>
<organism evidence="2 3">
    <name type="scientific">Ambispora leptoticha</name>
    <dbReference type="NCBI Taxonomy" id="144679"/>
    <lineage>
        <taxon>Eukaryota</taxon>
        <taxon>Fungi</taxon>
        <taxon>Fungi incertae sedis</taxon>
        <taxon>Mucoromycota</taxon>
        <taxon>Glomeromycotina</taxon>
        <taxon>Glomeromycetes</taxon>
        <taxon>Archaeosporales</taxon>
        <taxon>Ambisporaceae</taxon>
        <taxon>Ambispora</taxon>
    </lineage>
</organism>
<feature type="compositionally biased region" description="Polar residues" evidence="1">
    <location>
        <begin position="27"/>
        <end position="39"/>
    </location>
</feature>
<sequence length="99" mass="11270">MSHQQQQFAPPPGPPPQQGDTVPQQPLPSQQQKTTQPNPQVEAEKIKLWTSIVNFCRKAIGCVEKTETLREKREELEQKKREAEAQAMNHYASNEMTST</sequence>
<dbReference type="EMBL" id="CAJVPS010000663">
    <property type="protein sequence ID" value="CAG8501841.1"/>
    <property type="molecule type" value="Genomic_DNA"/>
</dbReference>
<gene>
    <name evidence="2" type="ORF">ALEPTO_LOCUS3524</name>
</gene>
<feature type="region of interest" description="Disordered" evidence="1">
    <location>
        <begin position="1"/>
        <end position="42"/>
    </location>
</feature>
<comment type="caution">
    <text evidence="2">The sequence shown here is derived from an EMBL/GenBank/DDBJ whole genome shotgun (WGS) entry which is preliminary data.</text>
</comment>
<proteinExistence type="predicted"/>
<dbReference type="AlphaFoldDB" id="A0A9N8ZNU5"/>
<accession>A0A9N8ZNU5</accession>